<dbReference type="InterPro" id="IPR036052">
    <property type="entry name" value="TrpB-like_PALP_sf"/>
</dbReference>
<gene>
    <name evidence="4" type="ORF">BJ982_001083</name>
</gene>
<dbReference type="SUPFAM" id="SSF53686">
    <property type="entry name" value="Tryptophan synthase beta subunit-like PLP-dependent enzymes"/>
    <property type="match status" value="1"/>
</dbReference>
<sequence>MSRVDHVFERTLRRTPLRHAALSIRGRTCHFGLKLEEHGTTGSVKARTAVALLRALHRERPLEPGTVVVESTSGNLALAMAHVLSAIGCHFLAVVDLKTPRATRRALRDQGARLVVVDEADGEGGYLLRRLDVVRRIRAEHPEYRWPNQYENPASPHVHQHSTGPEIAAQAGAALSAVYAPVSTGGTCAGIAAFVREHRPAVRCVAVDVTGSVALGGTAGRRLIPGIGASRRSAFLRGTEYDRAAHVDDVEAIALCRILRDDLGMMAGGSTGCVVRALLDDVTAGAAGTFPVCLAADGGAKYLDTIYSDGWLEEQGIDDALGRAIGRLRADGLAFAWRPP</sequence>
<keyword evidence="2" id="KW-0663">Pyridoxal phosphate</keyword>
<evidence type="ECO:0000256" key="1">
    <source>
        <dbReference type="ARBA" id="ARBA00001933"/>
    </source>
</evidence>
<dbReference type="InterPro" id="IPR001926">
    <property type="entry name" value="TrpB-like_PALP"/>
</dbReference>
<dbReference type="RefSeq" id="WP_184877145.1">
    <property type="nucleotide sequence ID" value="NZ_BOOV01000024.1"/>
</dbReference>
<dbReference type="CDD" id="cd01561">
    <property type="entry name" value="CBS_like"/>
    <property type="match status" value="1"/>
</dbReference>
<dbReference type="GO" id="GO:0004124">
    <property type="term" value="F:cysteine synthase activity"/>
    <property type="evidence" value="ECO:0007669"/>
    <property type="project" value="UniProtKB-EC"/>
</dbReference>
<organism evidence="4 5">
    <name type="scientific">Sphaerisporangium siamense</name>
    <dbReference type="NCBI Taxonomy" id="795645"/>
    <lineage>
        <taxon>Bacteria</taxon>
        <taxon>Bacillati</taxon>
        <taxon>Actinomycetota</taxon>
        <taxon>Actinomycetes</taxon>
        <taxon>Streptosporangiales</taxon>
        <taxon>Streptosporangiaceae</taxon>
        <taxon>Sphaerisporangium</taxon>
    </lineage>
</organism>
<name>A0A7W7D3B8_9ACTN</name>
<dbReference type="InterPro" id="IPR050214">
    <property type="entry name" value="Cys_Synth/Cystath_Beta-Synth"/>
</dbReference>
<proteinExistence type="predicted"/>
<dbReference type="AlphaFoldDB" id="A0A7W7D3B8"/>
<reference evidence="4 5" key="1">
    <citation type="submission" date="2020-08" db="EMBL/GenBank/DDBJ databases">
        <title>Sequencing the genomes of 1000 actinobacteria strains.</title>
        <authorList>
            <person name="Klenk H.-P."/>
        </authorList>
    </citation>
    <scope>NUCLEOTIDE SEQUENCE [LARGE SCALE GENOMIC DNA]</scope>
    <source>
        <strain evidence="4 5">DSM 45784</strain>
    </source>
</reference>
<feature type="domain" description="Tryptophan synthase beta chain-like PALP" evidence="3">
    <location>
        <begin position="11"/>
        <end position="282"/>
    </location>
</feature>
<dbReference type="Proteomes" id="UP000542210">
    <property type="component" value="Unassembled WGS sequence"/>
</dbReference>
<comment type="cofactor">
    <cofactor evidence="1">
        <name>pyridoxal 5'-phosphate</name>
        <dbReference type="ChEBI" id="CHEBI:597326"/>
    </cofactor>
</comment>
<evidence type="ECO:0000313" key="5">
    <source>
        <dbReference type="Proteomes" id="UP000542210"/>
    </source>
</evidence>
<dbReference type="EMBL" id="JACHND010000001">
    <property type="protein sequence ID" value="MBB4699539.1"/>
    <property type="molecule type" value="Genomic_DNA"/>
</dbReference>
<evidence type="ECO:0000259" key="3">
    <source>
        <dbReference type="Pfam" id="PF00291"/>
    </source>
</evidence>
<keyword evidence="5" id="KW-1185">Reference proteome</keyword>
<comment type="caution">
    <text evidence="4">The sequence shown here is derived from an EMBL/GenBank/DDBJ whole genome shotgun (WGS) entry which is preliminary data.</text>
</comment>
<dbReference type="PANTHER" id="PTHR10314">
    <property type="entry name" value="CYSTATHIONINE BETA-SYNTHASE"/>
    <property type="match status" value="1"/>
</dbReference>
<dbReference type="Pfam" id="PF00291">
    <property type="entry name" value="PALP"/>
    <property type="match status" value="1"/>
</dbReference>
<evidence type="ECO:0000256" key="2">
    <source>
        <dbReference type="ARBA" id="ARBA00022898"/>
    </source>
</evidence>
<evidence type="ECO:0000313" key="4">
    <source>
        <dbReference type="EMBL" id="MBB4699539.1"/>
    </source>
</evidence>
<protein>
    <submittedName>
        <fullName evidence="4">Cysteine synthase A</fullName>
        <ecNumber evidence="4">2.5.1.47</ecNumber>
    </submittedName>
</protein>
<keyword evidence="4" id="KW-0808">Transferase</keyword>
<accession>A0A7W7D3B8</accession>
<dbReference type="Gene3D" id="3.40.50.1100">
    <property type="match status" value="2"/>
</dbReference>
<dbReference type="EC" id="2.5.1.47" evidence="4"/>